<keyword evidence="3" id="KW-1185">Reference proteome</keyword>
<accession>A0A417Y7V0</accession>
<name>A0A417Y7V0_9ACTN</name>
<dbReference type="InterPro" id="IPR000073">
    <property type="entry name" value="AB_hydrolase_1"/>
</dbReference>
<protein>
    <submittedName>
        <fullName evidence="2">Alpha/beta fold hydrolase</fullName>
    </submittedName>
</protein>
<evidence type="ECO:0000259" key="1">
    <source>
        <dbReference type="Pfam" id="PF12697"/>
    </source>
</evidence>
<dbReference type="EMBL" id="QXGH01000009">
    <property type="protein sequence ID" value="RHW28773.1"/>
    <property type="molecule type" value="Genomic_DNA"/>
</dbReference>
<dbReference type="Gene3D" id="3.40.50.1820">
    <property type="entry name" value="alpha/beta hydrolase"/>
    <property type="match status" value="1"/>
</dbReference>
<dbReference type="Proteomes" id="UP000283644">
    <property type="component" value="Unassembled WGS sequence"/>
</dbReference>
<keyword evidence="2" id="KW-0378">Hydrolase</keyword>
<dbReference type="SUPFAM" id="SSF53474">
    <property type="entry name" value="alpha/beta-Hydrolases"/>
    <property type="match status" value="1"/>
</dbReference>
<sequence length="403" mass="42457">MPAMPDTAPPPAPGASVIDALALLTAVTDELVVGSARDTHEAIARRVHAVARLGLGSAADPVESIHRGVAGAVYGGLGLALRKSSSGLDKLAGTGVGPRLEDGARGRFVSSAVNGLIGDELLRERPQLAIPMAVRVHGRDVDPAPAELAAAFPEATGRLVVFLHGLCENESYWNLHRERTGTTYGEALAARGWTPVYLRANTGLPIRENGVALAALLSAVVASWPVEVDRIALVGHSMGGLIMRAGLNVLALQSVAEPGETPWADRVTDVVTLCSPHRGAPIAWGIGHGSRLLGLLPETSAFGRILDKRSEGVRDLVDGYVDELPPLKEARYRLVAATVTQSARHPVGSVVGDYLVRPRSAVGRDRRGSELFPDAETLHVGRTDHFGVLNHPEVLAALEGWLA</sequence>
<evidence type="ECO:0000313" key="3">
    <source>
        <dbReference type="Proteomes" id="UP000283644"/>
    </source>
</evidence>
<organism evidence="2 3">
    <name type="scientific">Nocardioides immobilis</name>
    <dbReference type="NCBI Taxonomy" id="2049295"/>
    <lineage>
        <taxon>Bacteria</taxon>
        <taxon>Bacillati</taxon>
        <taxon>Actinomycetota</taxon>
        <taxon>Actinomycetes</taxon>
        <taxon>Propionibacteriales</taxon>
        <taxon>Nocardioidaceae</taxon>
        <taxon>Nocardioides</taxon>
    </lineage>
</organism>
<comment type="caution">
    <text evidence="2">The sequence shown here is derived from an EMBL/GenBank/DDBJ whole genome shotgun (WGS) entry which is preliminary data.</text>
</comment>
<dbReference type="Pfam" id="PF12697">
    <property type="entry name" value="Abhydrolase_6"/>
    <property type="match status" value="1"/>
</dbReference>
<feature type="domain" description="AB hydrolase-1" evidence="1">
    <location>
        <begin position="160"/>
        <end position="397"/>
    </location>
</feature>
<gene>
    <name evidence="2" type="ORF">D0Z08_02670</name>
</gene>
<dbReference type="AlphaFoldDB" id="A0A417Y7V0"/>
<proteinExistence type="predicted"/>
<reference evidence="2 3" key="1">
    <citation type="submission" date="2018-09" db="EMBL/GenBank/DDBJ databases">
        <title>Genome sequencing of Nocardioides immobilis CCTCC AB 2017083 for comparison to Nocardioides silvaticus.</title>
        <authorList>
            <person name="Li C."/>
            <person name="Wang G."/>
        </authorList>
    </citation>
    <scope>NUCLEOTIDE SEQUENCE [LARGE SCALE GENOMIC DNA]</scope>
    <source>
        <strain evidence="2 3">CCTCC AB 2017083</strain>
    </source>
</reference>
<evidence type="ECO:0000313" key="2">
    <source>
        <dbReference type="EMBL" id="RHW28773.1"/>
    </source>
</evidence>
<dbReference type="GO" id="GO:0016787">
    <property type="term" value="F:hydrolase activity"/>
    <property type="evidence" value="ECO:0007669"/>
    <property type="project" value="UniProtKB-KW"/>
</dbReference>
<dbReference type="OrthoDB" id="8871309at2"/>
<dbReference type="InterPro" id="IPR029058">
    <property type="entry name" value="AB_hydrolase_fold"/>
</dbReference>